<dbReference type="CDD" id="cd09163">
    <property type="entry name" value="PLDc_CLS_unchar2_2"/>
    <property type="match status" value="1"/>
</dbReference>
<evidence type="ECO:0000256" key="6">
    <source>
        <dbReference type="ARBA" id="ARBA00022737"/>
    </source>
</evidence>
<keyword evidence="3" id="KW-0444">Lipid biosynthesis</keyword>
<feature type="transmembrane region" description="Helical" evidence="13">
    <location>
        <begin position="42"/>
        <end position="63"/>
    </location>
</feature>
<keyword evidence="5 13" id="KW-0812">Transmembrane</keyword>
<dbReference type="GO" id="GO:0032049">
    <property type="term" value="P:cardiolipin biosynthetic process"/>
    <property type="evidence" value="ECO:0007669"/>
    <property type="project" value="UniProtKB-UniRule"/>
</dbReference>
<evidence type="ECO:0000256" key="13">
    <source>
        <dbReference type="SAM" id="Phobius"/>
    </source>
</evidence>
<dbReference type="NCBIfam" id="TIGR04265">
    <property type="entry name" value="bac_cardiolipin"/>
    <property type="match status" value="1"/>
</dbReference>
<dbReference type="InterPro" id="IPR001736">
    <property type="entry name" value="PLipase_D/transphosphatidylase"/>
</dbReference>
<keyword evidence="4" id="KW-0808">Transferase</keyword>
<keyword evidence="16" id="KW-1185">Reference proteome</keyword>
<keyword evidence="7 13" id="KW-1133">Transmembrane helix</keyword>
<proteinExistence type="predicted"/>
<dbReference type="SMART" id="SM00155">
    <property type="entry name" value="PLDc"/>
    <property type="match status" value="2"/>
</dbReference>
<evidence type="ECO:0000256" key="10">
    <source>
        <dbReference type="ARBA" id="ARBA00023209"/>
    </source>
</evidence>
<evidence type="ECO:0000259" key="14">
    <source>
        <dbReference type="PROSITE" id="PS50035"/>
    </source>
</evidence>
<protein>
    <recommendedName>
        <fullName evidence="12">Cardiolipin synthase</fullName>
        <ecNumber evidence="12">2.7.8.-</ecNumber>
    </recommendedName>
</protein>
<dbReference type="EMBL" id="FOXK01000006">
    <property type="protein sequence ID" value="SFP92134.1"/>
    <property type="molecule type" value="Genomic_DNA"/>
</dbReference>
<dbReference type="PANTHER" id="PTHR21248">
    <property type="entry name" value="CARDIOLIPIN SYNTHASE"/>
    <property type="match status" value="1"/>
</dbReference>
<evidence type="ECO:0000256" key="9">
    <source>
        <dbReference type="ARBA" id="ARBA00023136"/>
    </source>
</evidence>
<evidence type="ECO:0000256" key="7">
    <source>
        <dbReference type="ARBA" id="ARBA00022989"/>
    </source>
</evidence>
<dbReference type="SUPFAM" id="SSF56024">
    <property type="entry name" value="Phospholipase D/nuclease"/>
    <property type="match status" value="2"/>
</dbReference>
<feature type="domain" description="PLD phosphodiesterase" evidence="14">
    <location>
        <begin position="216"/>
        <end position="243"/>
    </location>
</feature>
<gene>
    <name evidence="15" type="ORF">SAMN05216177_106100</name>
</gene>
<dbReference type="CDD" id="cd09157">
    <property type="entry name" value="PLDc_CLS_unchar2_1"/>
    <property type="match status" value="1"/>
</dbReference>
<keyword evidence="9 13" id="KW-0472">Membrane</keyword>
<dbReference type="GO" id="GO:0005886">
    <property type="term" value="C:plasma membrane"/>
    <property type="evidence" value="ECO:0007669"/>
    <property type="project" value="UniProtKB-SubCell"/>
</dbReference>
<dbReference type="InterPro" id="IPR022924">
    <property type="entry name" value="Cardiolipin_synthase"/>
</dbReference>
<dbReference type="InterPro" id="IPR027379">
    <property type="entry name" value="CLS_N"/>
</dbReference>
<dbReference type="Gene3D" id="3.30.870.10">
    <property type="entry name" value="Endonuclease Chain A"/>
    <property type="match status" value="2"/>
</dbReference>
<comment type="subcellular location">
    <subcellularLocation>
        <location evidence="1">Cell membrane</location>
        <topology evidence="1">Multi-pass membrane protein</topology>
    </subcellularLocation>
</comment>
<evidence type="ECO:0000256" key="8">
    <source>
        <dbReference type="ARBA" id="ARBA00023098"/>
    </source>
</evidence>
<evidence type="ECO:0000256" key="3">
    <source>
        <dbReference type="ARBA" id="ARBA00022516"/>
    </source>
</evidence>
<evidence type="ECO:0000256" key="2">
    <source>
        <dbReference type="ARBA" id="ARBA00022475"/>
    </source>
</evidence>
<keyword evidence="11" id="KW-1208">Phospholipid metabolism</keyword>
<dbReference type="InterPro" id="IPR025202">
    <property type="entry name" value="PLD-like_dom"/>
</dbReference>
<dbReference type="AlphaFoldDB" id="A0A1I5UA17"/>
<keyword evidence="6" id="KW-0677">Repeat</keyword>
<dbReference type="Pfam" id="PF13396">
    <property type="entry name" value="PLDc_N"/>
    <property type="match status" value="1"/>
</dbReference>
<dbReference type="Pfam" id="PF13091">
    <property type="entry name" value="PLDc_2"/>
    <property type="match status" value="2"/>
</dbReference>
<keyword evidence="8" id="KW-0443">Lipid metabolism</keyword>
<sequence>MLGEAAVSDPIGLAWAASLASIAVAVVAAGHAVVYKRDPRSATLWVLLIGMLPLLGSLLYLLFGINRYQRRARRLYPSASHPTRATGPAQGDDAQPAALAGLAALVGRTTGQPLTRGNRIDPLVGGEQAYPTMLAAIESARHSIVLASYIFDGVGIGEQFVDALNRARARGVQVRVLIDDVYARWARHSAYKRLQRCGVTVAAFNPTLIPARLHAVHLRNHRKLLVIDGALGFTGGMNIACPYWQPDAPAQAFRDLHFRLRGPVVVQLMHCFTKDWCDTTGEQLDERFWANEPMSVGEAGGSLARGIEAGPDETLDRMRWIFTGALSAARHSVRIWTPYFVPDQPIIAALNTAALRGVRIEVLTPANGDHPGVQWAARAHYWQVMEHGARIFERPGPFDHTKLMLVDGLWCCLGSANWDARSLRLNFEFNVEVYDTALCTQLEALFDGVRNASVPVLPRMLRERPLAVRLRDGLARLFTPIL</sequence>
<keyword evidence="10" id="KW-0594">Phospholipid biosynthesis</keyword>
<evidence type="ECO:0000313" key="16">
    <source>
        <dbReference type="Proteomes" id="UP000182025"/>
    </source>
</evidence>
<evidence type="ECO:0000256" key="11">
    <source>
        <dbReference type="ARBA" id="ARBA00023264"/>
    </source>
</evidence>
<dbReference type="GO" id="GO:0008808">
    <property type="term" value="F:cardiolipin synthase activity"/>
    <property type="evidence" value="ECO:0007669"/>
    <property type="project" value="UniProtKB-UniRule"/>
</dbReference>
<dbReference type="EC" id="2.7.8.-" evidence="12"/>
<dbReference type="PANTHER" id="PTHR21248:SF22">
    <property type="entry name" value="PHOSPHOLIPASE D"/>
    <property type="match status" value="1"/>
</dbReference>
<organism evidence="15 16">
    <name type="scientific">Ectopseudomonas toyotomiensis</name>
    <dbReference type="NCBI Taxonomy" id="554344"/>
    <lineage>
        <taxon>Bacteria</taxon>
        <taxon>Pseudomonadati</taxon>
        <taxon>Pseudomonadota</taxon>
        <taxon>Gammaproteobacteria</taxon>
        <taxon>Pseudomonadales</taxon>
        <taxon>Pseudomonadaceae</taxon>
        <taxon>Ectopseudomonas</taxon>
    </lineage>
</organism>
<dbReference type="PROSITE" id="PS50035">
    <property type="entry name" value="PLD"/>
    <property type="match status" value="2"/>
</dbReference>
<name>A0A1I5UA17_9GAMM</name>
<evidence type="ECO:0000313" key="15">
    <source>
        <dbReference type="EMBL" id="SFP92134.1"/>
    </source>
</evidence>
<evidence type="ECO:0000256" key="1">
    <source>
        <dbReference type="ARBA" id="ARBA00004651"/>
    </source>
</evidence>
<evidence type="ECO:0000256" key="12">
    <source>
        <dbReference type="NCBIfam" id="TIGR04265"/>
    </source>
</evidence>
<reference evidence="16" key="1">
    <citation type="submission" date="2016-10" db="EMBL/GenBank/DDBJ databases">
        <authorList>
            <person name="Varghese N."/>
            <person name="Submissions S."/>
        </authorList>
    </citation>
    <scope>NUCLEOTIDE SEQUENCE [LARGE SCALE GENOMIC DNA]</scope>
    <source>
        <strain evidence="16">JCM 15604</strain>
    </source>
</reference>
<evidence type="ECO:0000256" key="5">
    <source>
        <dbReference type="ARBA" id="ARBA00022692"/>
    </source>
</evidence>
<dbReference type="Proteomes" id="UP000182025">
    <property type="component" value="Unassembled WGS sequence"/>
</dbReference>
<evidence type="ECO:0000256" key="4">
    <source>
        <dbReference type="ARBA" id="ARBA00022679"/>
    </source>
</evidence>
<feature type="transmembrane region" description="Helical" evidence="13">
    <location>
        <begin position="12"/>
        <end position="35"/>
    </location>
</feature>
<keyword evidence="2" id="KW-1003">Cell membrane</keyword>
<feature type="domain" description="PLD phosphodiesterase" evidence="14">
    <location>
        <begin position="395"/>
        <end position="422"/>
    </location>
</feature>
<accession>A0A1I5UA17</accession>